<dbReference type="Pfam" id="PF04082">
    <property type="entry name" value="Fungal_trans"/>
    <property type="match status" value="1"/>
</dbReference>
<evidence type="ECO:0000313" key="9">
    <source>
        <dbReference type="Proteomes" id="UP000184383"/>
    </source>
</evidence>
<dbReference type="CDD" id="cd12148">
    <property type="entry name" value="fungal_TF_MHR"/>
    <property type="match status" value="1"/>
</dbReference>
<keyword evidence="2" id="KW-0805">Transcription regulation</keyword>
<dbReference type="CDD" id="cd00067">
    <property type="entry name" value="GAL4"/>
    <property type="match status" value="1"/>
</dbReference>
<dbReference type="RefSeq" id="XP_040689910.1">
    <property type="nucleotide sequence ID" value="XM_040831012.1"/>
</dbReference>
<dbReference type="SMART" id="SM00906">
    <property type="entry name" value="Fungal_trans"/>
    <property type="match status" value="1"/>
</dbReference>
<dbReference type="PANTHER" id="PTHR46910">
    <property type="entry name" value="TRANSCRIPTION FACTOR PDR1"/>
    <property type="match status" value="1"/>
</dbReference>
<dbReference type="PROSITE" id="PS50048">
    <property type="entry name" value="ZN2_CY6_FUNGAL_2"/>
    <property type="match status" value="1"/>
</dbReference>
<feature type="region of interest" description="Disordered" evidence="6">
    <location>
        <begin position="1"/>
        <end position="28"/>
    </location>
</feature>
<dbReference type="GO" id="GO:0003677">
    <property type="term" value="F:DNA binding"/>
    <property type="evidence" value="ECO:0007669"/>
    <property type="project" value="UniProtKB-KW"/>
</dbReference>
<dbReference type="InterPro" id="IPR007219">
    <property type="entry name" value="XnlR_reg_dom"/>
</dbReference>
<reference evidence="9" key="1">
    <citation type="journal article" date="2017" name="Genome Biol.">
        <title>Comparative genomics reveals high biological diversity and specific adaptations in the industrially and medically important fungal genus Aspergillus.</title>
        <authorList>
            <person name="de Vries R.P."/>
            <person name="Riley R."/>
            <person name="Wiebenga A."/>
            <person name="Aguilar-Osorio G."/>
            <person name="Amillis S."/>
            <person name="Uchima C.A."/>
            <person name="Anderluh G."/>
            <person name="Asadollahi M."/>
            <person name="Askin M."/>
            <person name="Barry K."/>
            <person name="Battaglia E."/>
            <person name="Bayram O."/>
            <person name="Benocci T."/>
            <person name="Braus-Stromeyer S.A."/>
            <person name="Caldana C."/>
            <person name="Canovas D."/>
            <person name="Cerqueira G.C."/>
            <person name="Chen F."/>
            <person name="Chen W."/>
            <person name="Choi C."/>
            <person name="Clum A."/>
            <person name="Dos Santos R.A."/>
            <person name="Damasio A.R."/>
            <person name="Diallinas G."/>
            <person name="Emri T."/>
            <person name="Fekete E."/>
            <person name="Flipphi M."/>
            <person name="Freyberg S."/>
            <person name="Gallo A."/>
            <person name="Gournas C."/>
            <person name="Habgood R."/>
            <person name="Hainaut M."/>
            <person name="Harispe M.L."/>
            <person name="Henrissat B."/>
            <person name="Hilden K.S."/>
            <person name="Hope R."/>
            <person name="Hossain A."/>
            <person name="Karabika E."/>
            <person name="Karaffa L."/>
            <person name="Karanyi Z."/>
            <person name="Krasevec N."/>
            <person name="Kuo A."/>
            <person name="Kusch H."/>
            <person name="LaButti K."/>
            <person name="Lagendijk E.L."/>
            <person name="Lapidus A."/>
            <person name="Levasseur A."/>
            <person name="Lindquist E."/>
            <person name="Lipzen A."/>
            <person name="Logrieco A.F."/>
            <person name="MacCabe A."/>
            <person name="Maekelae M.R."/>
            <person name="Malavazi I."/>
            <person name="Melin P."/>
            <person name="Meyer V."/>
            <person name="Mielnichuk N."/>
            <person name="Miskei M."/>
            <person name="Molnar A.P."/>
            <person name="Mule G."/>
            <person name="Ngan C.Y."/>
            <person name="Orejas M."/>
            <person name="Orosz E."/>
            <person name="Ouedraogo J.P."/>
            <person name="Overkamp K.M."/>
            <person name="Park H.-S."/>
            <person name="Perrone G."/>
            <person name="Piumi F."/>
            <person name="Punt P.J."/>
            <person name="Ram A.F."/>
            <person name="Ramon A."/>
            <person name="Rauscher S."/>
            <person name="Record E."/>
            <person name="Riano-Pachon D.M."/>
            <person name="Robert V."/>
            <person name="Roehrig J."/>
            <person name="Ruller R."/>
            <person name="Salamov A."/>
            <person name="Salih N.S."/>
            <person name="Samson R.A."/>
            <person name="Sandor E."/>
            <person name="Sanguinetti M."/>
            <person name="Schuetze T."/>
            <person name="Sepcic K."/>
            <person name="Shelest E."/>
            <person name="Sherlock G."/>
            <person name="Sophianopoulou V."/>
            <person name="Squina F.M."/>
            <person name="Sun H."/>
            <person name="Susca A."/>
            <person name="Todd R.B."/>
            <person name="Tsang A."/>
            <person name="Unkles S.E."/>
            <person name="van de Wiele N."/>
            <person name="van Rossen-Uffink D."/>
            <person name="Oliveira J.V."/>
            <person name="Vesth T.C."/>
            <person name="Visser J."/>
            <person name="Yu J.-H."/>
            <person name="Zhou M."/>
            <person name="Andersen M.R."/>
            <person name="Archer D.B."/>
            <person name="Baker S.E."/>
            <person name="Benoit I."/>
            <person name="Brakhage A.A."/>
            <person name="Braus G.H."/>
            <person name="Fischer R."/>
            <person name="Frisvad J.C."/>
            <person name="Goldman G.H."/>
            <person name="Houbraken J."/>
            <person name="Oakley B."/>
            <person name="Pocsi I."/>
            <person name="Scazzocchio C."/>
            <person name="Seiboth B."/>
            <person name="vanKuyk P.A."/>
            <person name="Wortman J."/>
            <person name="Dyer P.S."/>
            <person name="Grigoriev I.V."/>
        </authorList>
    </citation>
    <scope>NUCLEOTIDE SEQUENCE [LARGE SCALE GENOMIC DNA]</scope>
    <source>
        <strain evidence="9">DTO 134E9</strain>
    </source>
</reference>
<dbReference type="GO" id="GO:0008270">
    <property type="term" value="F:zinc ion binding"/>
    <property type="evidence" value="ECO:0007669"/>
    <property type="project" value="InterPro"/>
</dbReference>
<dbReference type="InterPro" id="IPR001138">
    <property type="entry name" value="Zn2Cys6_DnaBD"/>
</dbReference>
<dbReference type="PANTHER" id="PTHR46910:SF5">
    <property type="entry name" value="ZN(II)2CYS6 TRANSCRIPTION FACTOR (EUROFUNG)"/>
    <property type="match status" value="1"/>
</dbReference>
<dbReference type="VEuPathDB" id="FungiDB:ASPWEDRAFT_173017"/>
<dbReference type="Pfam" id="PF00172">
    <property type="entry name" value="Zn_clus"/>
    <property type="match status" value="1"/>
</dbReference>
<dbReference type="GO" id="GO:0006351">
    <property type="term" value="P:DNA-templated transcription"/>
    <property type="evidence" value="ECO:0007669"/>
    <property type="project" value="InterPro"/>
</dbReference>
<evidence type="ECO:0000256" key="1">
    <source>
        <dbReference type="ARBA" id="ARBA00022723"/>
    </source>
</evidence>
<organism evidence="8 9">
    <name type="scientific">Aspergillus wentii DTO 134E9</name>
    <dbReference type="NCBI Taxonomy" id="1073089"/>
    <lineage>
        <taxon>Eukaryota</taxon>
        <taxon>Fungi</taxon>
        <taxon>Dikarya</taxon>
        <taxon>Ascomycota</taxon>
        <taxon>Pezizomycotina</taxon>
        <taxon>Eurotiomycetes</taxon>
        <taxon>Eurotiomycetidae</taxon>
        <taxon>Eurotiales</taxon>
        <taxon>Aspergillaceae</taxon>
        <taxon>Aspergillus</taxon>
        <taxon>Aspergillus subgen. Cremei</taxon>
    </lineage>
</organism>
<evidence type="ECO:0000256" key="6">
    <source>
        <dbReference type="SAM" id="MobiDB-lite"/>
    </source>
</evidence>
<keyword evidence="1" id="KW-0479">Metal-binding</keyword>
<dbReference type="GO" id="GO:0000981">
    <property type="term" value="F:DNA-binding transcription factor activity, RNA polymerase II-specific"/>
    <property type="evidence" value="ECO:0007669"/>
    <property type="project" value="InterPro"/>
</dbReference>
<evidence type="ECO:0000256" key="5">
    <source>
        <dbReference type="ARBA" id="ARBA00023242"/>
    </source>
</evidence>
<dbReference type="SUPFAM" id="SSF57701">
    <property type="entry name" value="Zn2/Cys6 DNA-binding domain"/>
    <property type="match status" value="1"/>
</dbReference>
<dbReference type="PROSITE" id="PS00463">
    <property type="entry name" value="ZN2_CY6_FUNGAL_1"/>
    <property type="match status" value="1"/>
</dbReference>
<dbReference type="Proteomes" id="UP000184383">
    <property type="component" value="Unassembled WGS sequence"/>
</dbReference>
<evidence type="ECO:0000313" key="8">
    <source>
        <dbReference type="EMBL" id="OJJ36234.1"/>
    </source>
</evidence>
<dbReference type="InterPro" id="IPR050987">
    <property type="entry name" value="AtrR-like"/>
</dbReference>
<dbReference type="EMBL" id="KV878212">
    <property type="protein sequence ID" value="OJJ36234.1"/>
    <property type="molecule type" value="Genomic_DNA"/>
</dbReference>
<dbReference type="SMART" id="SM00066">
    <property type="entry name" value="GAL4"/>
    <property type="match status" value="1"/>
</dbReference>
<dbReference type="InterPro" id="IPR036864">
    <property type="entry name" value="Zn2-C6_fun-type_DNA-bd_sf"/>
</dbReference>
<protein>
    <recommendedName>
        <fullName evidence="7">Zn(2)-C6 fungal-type domain-containing protein</fullName>
    </recommendedName>
</protein>
<proteinExistence type="predicted"/>
<feature type="domain" description="Zn(2)-C6 fungal-type" evidence="7">
    <location>
        <begin position="12"/>
        <end position="41"/>
    </location>
</feature>
<dbReference type="Gene3D" id="4.10.240.10">
    <property type="entry name" value="Zn(2)-C6 fungal-type DNA-binding domain"/>
    <property type="match status" value="1"/>
</dbReference>
<accession>A0A1L9RMV0</accession>
<keyword evidence="9" id="KW-1185">Reference proteome</keyword>
<dbReference type="STRING" id="1073089.A0A1L9RMV0"/>
<dbReference type="AlphaFoldDB" id="A0A1L9RMV0"/>
<evidence type="ECO:0000256" key="3">
    <source>
        <dbReference type="ARBA" id="ARBA00023125"/>
    </source>
</evidence>
<keyword evidence="5" id="KW-0539">Nucleus</keyword>
<evidence type="ECO:0000256" key="2">
    <source>
        <dbReference type="ARBA" id="ARBA00023015"/>
    </source>
</evidence>
<evidence type="ECO:0000256" key="4">
    <source>
        <dbReference type="ARBA" id="ARBA00023163"/>
    </source>
</evidence>
<keyword evidence="4" id="KW-0804">Transcription</keyword>
<dbReference type="OrthoDB" id="103819at2759"/>
<dbReference type="GeneID" id="63746860"/>
<keyword evidence="3" id="KW-0238">DNA-binding</keyword>
<name>A0A1L9RMV0_ASPWE</name>
<gene>
    <name evidence="8" type="ORF">ASPWEDRAFT_173017</name>
</gene>
<evidence type="ECO:0000259" key="7">
    <source>
        <dbReference type="PROSITE" id="PS50048"/>
    </source>
</evidence>
<sequence length="671" mass="73587">MDPSSGTGKRPACDNCKSRKTKCNRESPCSSCVASNLDCRIGDRAGEKRQRVLISARYDEAMENVDRSLQDVSNMLQKLLQINERPGQSSPKDPVTAFLSSAHPSSSIAGTDEGYRGDSSFTAQVKRVTESLRTAASNLQLSRSDMAFSEAMSAIQTLEATTGSEETTSSFGDTDSTSSFIHVRYPELQGRMVPSLEHVLGLLRLAQTERQRIFIDVPVIDEAEFGGLCQKVYFAVNEYSIMTWIIVNVGLFYLFTDLKDYNYAAVGVTHSDIQTYTQLLTDNIEATIQSMRLFQDPSVEGIQALALLTTYCLKSGRSKLGWSCVATASAMCIDLGLHQLPKDMEMSERLKKRSVFWNVYIIDKGLAFTMGRVPSIQPYDVSTERPAIDKPGIPGHLYAGFFEYALIVGEIQTDLFSVAARQQPQHIQIEKAKAFATRLIGINTNLKQSLEQNPVTDKMFASADIILDIMMHCLVTIVYRIIPCNEPNASPLQCNSICVEAARHALSTIVNAYEGFGHSPEGWVRLLNMLFSLVPLAPFVVLTGHTVASSSAKDVGLLAATVTALKPISSRSISGKKLYDVCKTFHQFATVFVAQQMTVPQAQFHPSVSAPPTFNPQTEGGLSMSLGDAGPSLYTMAPQDWDVFMGEFDMGTGAGAMASFLEPYLPFDQLP</sequence>